<accession>A0A133XXC5</accession>
<comment type="similarity">
    <text evidence="1">Belongs to the peptidase S58 family.</text>
</comment>
<dbReference type="Proteomes" id="UP000070675">
    <property type="component" value="Unassembled WGS sequence"/>
</dbReference>
<dbReference type="EMBL" id="LSCR01000002">
    <property type="protein sequence ID" value="KXB35577.1"/>
    <property type="molecule type" value="Genomic_DNA"/>
</dbReference>
<dbReference type="PANTHER" id="PTHR36512">
    <property type="entry name" value="D-AMINOPEPTIDASE"/>
    <property type="match status" value="1"/>
</dbReference>
<dbReference type="PATRIC" id="fig|1393034.3.peg.225"/>
<dbReference type="STRING" id="1393034.HMPREF3192_00228"/>
<dbReference type="SUPFAM" id="SSF56266">
    <property type="entry name" value="DmpA/ArgJ-like"/>
    <property type="match status" value="1"/>
</dbReference>
<dbReference type="GO" id="GO:0004177">
    <property type="term" value="F:aminopeptidase activity"/>
    <property type="evidence" value="ECO:0007669"/>
    <property type="project" value="TreeGrafter"/>
</dbReference>
<reference evidence="4" key="1">
    <citation type="submission" date="2016-01" db="EMBL/GenBank/DDBJ databases">
        <authorList>
            <person name="Mitreva M."/>
            <person name="Pepin K.H."/>
            <person name="Mihindukulasuriya K.A."/>
            <person name="Fulton R."/>
            <person name="Fronick C."/>
            <person name="O'Laughlin M."/>
            <person name="Miner T."/>
            <person name="Herter B."/>
            <person name="Rosa B.A."/>
            <person name="Cordes M."/>
            <person name="Tomlinson C."/>
            <person name="Wollam A."/>
            <person name="Palsikar V.B."/>
            <person name="Mardis E.R."/>
            <person name="Wilson R.K."/>
        </authorList>
    </citation>
    <scope>NUCLEOTIDE SEQUENCE [LARGE SCALE GENOMIC DNA]</scope>
    <source>
        <strain evidence="4">DNF00019</strain>
    </source>
</reference>
<keyword evidence="4" id="KW-1185">Reference proteome</keyword>
<evidence type="ECO:0000256" key="1">
    <source>
        <dbReference type="ARBA" id="ARBA00007068"/>
    </source>
</evidence>
<proteinExistence type="inferred from homology"/>
<gene>
    <name evidence="3" type="ORF">HMPREF3192_00228</name>
</gene>
<comment type="caution">
    <text evidence="3">The sequence shown here is derived from an EMBL/GenBank/DDBJ whole genome shotgun (WGS) entry which is preliminary data.</text>
</comment>
<organism evidence="3 4">
    <name type="scientific">Atopobium deltae</name>
    <dbReference type="NCBI Taxonomy" id="1393034"/>
    <lineage>
        <taxon>Bacteria</taxon>
        <taxon>Bacillati</taxon>
        <taxon>Actinomycetota</taxon>
        <taxon>Coriobacteriia</taxon>
        <taxon>Coriobacteriales</taxon>
        <taxon>Atopobiaceae</taxon>
        <taxon>Atopobium</taxon>
    </lineage>
</organism>
<dbReference type="CDD" id="cd02252">
    <property type="entry name" value="nylC_like"/>
    <property type="match status" value="1"/>
</dbReference>
<evidence type="ECO:0000256" key="2">
    <source>
        <dbReference type="SAM" id="MobiDB-lite"/>
    </source>
</evidence>
<protein>
    <submittedName>
        <fullName evidence="3">Peptidase family T4</fullName>
    </submittedName>
</protein>
<feature type="compositionally biased region" description="Low complexity" evidence="2">
    <location>
        <begin position="278"/>
        <end position="293"/>
    </location>
</feature>
<dbReference type="Gene3D" id="3.60.70.12">
    <property type="entry name" value="L-amino peptidase D-ALA esterase/amidase"/>
    <property type="match status" value="1"/>
</dbReference>
<dbReference type="InterPro" id="IPR005321">
    <property type="entry name" value="Peptidase_S58_DmpA"/>
</dbReference>
<feature type="region of interest" description="Disordered" evidence="2">
    <location>
        <begin position="267"/>
        <end position="293"/>
    </location>
</feature>
<name>A0A133XXC5_9ACTN</name>
<evidence type="ECO:0000313" key="3">
    <source>
        <dbReference type="EMBL" id="KXB35577.1"/>
    </source>
</evidence>
<dbReference type="InterPro" id="IPR016117">
    <property type="entry name" value="ArgJ-like_dom_sf"/>
</dbReference>
<dbReference type="AlphaFoldDB" id="A0A133XXC5"/>
<sequence>MNHMTAQCGLRGASADDNEFDVTTPQSITQIPGICAAHYTNAEAGTGCTVIICPEGATGAVDVRGGAPATRETDLLKPEETVQVLHAVVLSGGSAYGLESMCGVANQLEKHGIGLPVPGGVVPIVSGACIFDLACGEFDVRPTREDGAAATEKALRNATWADTQDVIQTHDSESLQCGNVGVGTGATVGKLAGKNLAMKGGFGENIQQAGTLICGAVSAVNACGDIIDPETHARIAGVRNASDPSQLASSTDMLCAMQAQMPLDTKRDEATGDGVTGGAAATPNASTSSPKSARTNTTISCIVTNARLNKAQATKVAQMCADAYAHVISPTHTTNDGDTIFVMATNQVDAAVDVVGVLATRALERAIVDGVMQAKSAYGFVAARDL</sequence>
<dbReference type="Pfam" id="PF03576">
    <property type="entry name" value="Peptidase_S58"/>
    <property type="match status" value="1"/>
</dbReference>
<dbReference type="PANTHER" id="PTHR36512:SF3">
    <property type="entry name" value="BLR5678 PROTEIN"/>
    <property type="match status" value="1"/>
</dbReference>
<evidence type="ECO:0000313" key="4">
    <source>
        <dbReference type="Proteomes" id="UP000070675"/>
    </source>
</evidence>